<dbReference type="InterPro" id="IPR012295">
    <property type="entry name" value="TBP_dom_sf"/>
</dbReference>
<evidence type="ECO:0000256" key="3">
    <source>
        <dbReference type="ARBA" id="ARBA00023015"/>
    </source>
</evidence>
<name>A0A6G1SK84_9ACAR</name>
<dbReference type="GO" id="GO:0003677">
    <property type="term" value="F:DNA binding"/>
    <property type="evidence" value="ECO:0007669"/>
    <property type="project" value="UniProtKB-KW"/>
</dbReference>
<dbReference type="InterPro" id="IPR000814">
    <property type="entry name" value="TBP"/>
</dbReference>
<evidence type="ECO:0000256" key="4">
    <source>
        <dbReference type="ARBA" id="ARBA00023125"/>
    </source>
</evidence>
<comment type="similarity">
    <text evidence="2">Belongs to the TBP family.</text>
</comment>
<keyword evidence="3" id="KW-0805">Transcription regulation</keyword>
<sequence>MDSNAELTIQIANVVGEFHVRCHINLRKLALNGFNVEYRKDKGMLVMKIRRPYVTASIRNSGFIQTTGSKSEKEAKTAARRVARILQKLGFRVKFTSFKVKNVLGVVHLPFGVRVEDFCKKNRKARYEPELHSGIKLELEEYGATMTIFQTGKITVLARNVEAINGAVHHVWPLVHDSKKELMM</sequence>
<evidence type="ECO:0000256" key="1">
    <source>
        <dbReference type="ARBA" id="ARBA00004123"/>
    </source>
</evidence>
<protein>
    <submittedName>
        <fullName evidence="7">TATA box-binding protein-like protein 1</fullName>
    </submittedName>
</protein>
<accession>A0A6G1SK84</accession>
<evidence type="ECO:0000256" key="6">
    <source>
        <dbReference type="ARBA" id="ARBA00023242"/>
    </source>
</evidence>
<keyword evidence="4" id="KW-0238">DNA-binding</keyword>
<keyword evidence="5" id="KW-0804">Transcription</keyword>
<dbReference type="Pfam" id="PF00352">
    <property type="entry name" value="TBP"/>
    <property type="match status" value="2"/>
</dbReference>
<keyword evidence="6" id="KW-0539">Nucleus</keyword>
<dbReference type="EMBL" id="GGYP01005850">
    <property type="protein sequence ID" value="MDE50621.1"/>
    <property type="molecule type" value="Transcribed_RNA"/>
</dbReference>
<dbReference type="AlphaFoldDB" id="A0A6G1SK84"/>
<reference evidence="7" key="1">
    <citation type="submission" date="2018-10" db="EMBL/GenBank/DDBJ databases">
        <title>Transcriptome assembly of Aceria tosichella (Wheat curl mite) Type 2.</title>
        <authorList>
            <person name="Scully E.D."/>
            <person name="Geib S.M."/>
            <person name="Palmer N.A."/>
            <person name="Gupta A.K."/>
            <person name="Sarath G."/>
            <person name="Tatineni S."/>
        </authorList>
    </citation>
    <scope>NUCLEOTIDE SEQUENCE</scope>
    <source>
        <strain evidence="7">LincolnNE</strain>
    </source>
</reference>
<evidence type="ECO:0000313" key="7">
    <source>
        <dbReference type="EMBL" id="MDE50621.1"/>
    </source>
</evidence>
<dbReference type="FunFam" id="3.30.310.10:FF:000005">
    <property type="entry name" value="TATA box-binding protein-like 1"/>
    <property type="match status" value="1"/>
</dbReference>
<dbReference type="Gene3D" id="3.30.310.10">
    <property type="entry name" value="TATA-Binding Protein"/>
    <property type="match status" value="2"/>
</dbReference>
<dbReference type="PANTHER" id="PTHR10126">
    <property type="entry name" value="TATA-BOX BINDING PROTEIN"/>
    <property type="match status" value="1"/>
</dbReference>
<dbReference type="GO" id="GO:0005634">
    <property type="term" value="C:nucleus"/>
    <property type="evidence" value="ECO:0007669"/>
    <property type="project" value="UniProtKB-SubCell"/>
</dbReference>
<evidence type="ECO:0000256" key="5">
    <source>
        <dbReference type="ARBA" id="ARBA00023163"/>
    </source>
</evidence>
<dbReference type="PRINTS" id="PR00686">
    <property type="entry name" value="TIFACTORIID"/>
</dbReference>
<proteinExistence type="inferred from homology"/>
<organism evidence="7">
    <name type="scientific">Aceria tosichella</name>
    <name type="common">wheat curl mite</name>
    <dbReference type="NCBI Taxonomy" id="561515"/>
    <lineage>
        <taxon>Eukaryota</taxon>
        <taxon>Metazoa</taxon>
        <taxon>Ecdysozoa</taxon>
        <taxon>Arthropoda</taxon>
        <taxon>Chelicerata</taxon>
        <taxon>Arachnida</taxon>
        <taxon>Acari</taxon>
        <taxon>Acariformes</taxon>
        <taxon>Trombidiformes</taxon>
        <taxon>Prostigmata</taxon>
        <taxon>Eupodina</taxon>
        <taxon>Eriophyoidea</taxon>
        <taxon>Eriophyidae</taxon>
        <taxon>Eriophyinae</taxon>
        <taxon>Aceriini</taxon>
        <taxon>Aceria</taxon>
    </lineage>
</organism>
<gene>
    <name evidence="7" type="primary">TBPL1</name>
    <name evidence="7" type="ORF">g.19628</name>
</gene>
<evidence type="ECO:0000256" key="2">
    <source>
        <dbReference type="ARBA" id="ARBA00005560"/>
    </source>
</evidence>
<comment type="subcellular location">
    <subcellularLocation>
        <location evidence="1">Nucleus</location>
    </subcellularLocation>
</comment>
<dbReference type="GO" id="GO:0006352">
    <property type="term" value="P:DNA-templated transcription initiation"/>
    <property type="evidence" value="ECO:0007669"/>
    <property type="project" value="InterPro"/>
</dbReference>
<dbReference type="SUPFAM" id="SSF55945">
    <property type="entry name" value="TATA-box binding protein-like"/>
    <property type="match status" value="2"/>
</dbReference>